<dbReference type="InterPro" id="IPR024455">
    <property type="entry name" value="Phage_capsid"/>
</dbReference>
<proteinExistence type="predicted"/>
<accession>A0A1T4M473</accession>
<feature type="domain" description="Phage capsid-like C-terminal" evidence="2">
    <location>
        <begin position="1"/>
        <end position="168"/>
    </location>
</feature>
<dbReference type="AlphaFoldDB" id="A0A1T4M473"/>
<evidence type="ECO:0000313" key="4">
    <source>
        <dbReference type="Proteomes" id="UP000196365"/>
    </source>
</evidence>
<reference evidence="3 4" key="1">
    <citation type="submission" date="2017-02" db="EMBL/GenBank/DDBJ databases">
        <authorList>
            <person name="Peterson S.W."/>
        </authorList>
    </citation>
    <scope>NUCLEOTIDE SEQUENCE [LARGE SCALE GENOMIC DNA]</scope>
    <source>
        <strain evidence="3 4">DSM 15102</strain>
    </source>
</reference>
<evidence type="ECO:0000256" key="1">
    <source>
        <dbReference type="ARBA" id="ARBA00004328"/>
    </source>
</evidence>
<evidence type="ECO:0000259" key="2">
    <source>
        <dbReference type="Pfam" id="PF05065"/>
    </source>
</evidence>
<gene>
    <name evidence="3" type="ORF">SAMN02745973_01181</name>
</gene>
<keyword evidence="4" id="KW-1185">Reference proteome</keyword>
<dbReference type="EMBL" id="FUWV01000006">
    <property type="protein sequence ID" value="SJZ61695.1"/>
    <property type="molecule type" value="Genomic_DNA"/>
</dbReference>
<comment type="subcellular location">
    <subcellularLocation>
        <location evidence="1">Virion</location>
    </subcellularLocation>
</comment>
<dbReference type="Proteomes" id="UP000196365">
    <property type="component" value="Unassembled WGS sequence"/>
</dbReference>
<dbReference type="Pfam" id="PF05065">
    <property type="entry name" value="Phage_capsid"/>
    <property type="match status" value="1"/>
</dbReference>
<dbReference type="InterPro" id="IPR054612">
    <property type="entry name" value="Phage_capsid-like_C"/>
</dbReference>
<dbReference type="NCBIfam" id="TIGR01554">
    <property type="entry name" value="major_cap_HK97"/>
    <property type="match status" value="1"/>
</dbReference>
<sequence length="171" mass="19028">MGDFAKRFGKAEENALLNGNGTTQPTGILTADADVTTADSATISFDEIISLYFSLKDEYRNNAVFIMHDNTAMLLRTLKDTSGIYLWNSLDNTIFRKPVVTSPYMPTVSAGAKSIVFGDLSYYWLIERQPITIKKLSELYALQGQIGFSAYERLDGKLIQPDALKILQIKA</sequence>
<name>A0A1T4M473_9FIRM</name>
<dbReference type="SUPFAM" id="SSF56563">
    <property type="entry name" value="Major capsid protein gp5"/>
    <property type="match status" value="1"/>
</dbReference>
<organism evidence="3 4">
    <name type="scientific">Garciella nitratireducens DSM 15102</name>
    <dbReference type="NCBI Taxonomy" id="1121911"/>
    <lineage>
        <taxon>Bacteria</taxon>
        <taxon>Bacillati</taxon>
        <taxon>Bacillota</taxon>
        <taxon>Clostridia</taxon>
        <taxon>Eubacteriales</taxon>
        <taxon>Eubacteriaceae</taxon>
        <taxon>Garciella</taxon>
    </lineage>
</organism>
<dbReference type="Gene3D" id="3.30.2320.10">
    <property type="entry name" value="hypothetical protein PF0899 domain"/>
    <property type="match status" value="1"/>
</dbReference>
<evidence type="ECO:0000313" key="3">
    <source>
        <dbReference type="EMBL" id="SJZ61695.1"/>
    </source>
</evidence>
<protein>
    <submittedName>
        <fullName evidence="3">Phage major capsid protein, HK97 family</fullName>
    </submittedName>
</protein>